<dbReference type="InterPro" id="IPR009057">
    <property type="entry name" value="Homeodomain-like_sf"/>
</dbReference>
<keyword evidence="4" id="KW-0238">DNA-binding</keyword>
<keyword evidence="2" id="KW-0067">ATP-binding</keyword>
<evidence type="ECO:0000256" key="3">
    <source>
        <dbReference type="ARBA" id="ARBA00023015"/>
    </source>
</evidence>
<feature type="domain" description="Sigma-54 factor interaction" evidence="6">
    <location>
        <begin position="461"/>
        <end position="522"/>
    </location>
</feature>
<dbReference type="PROSITE" id="PS50045">
    <property type="entry name" value="SIGMA54_INTERACT_4"/>
    <property type="match status" value="1"/>
</dbReference>
<dbReference type="Pfam" id="PF01590">
    <property type="entry name" value="GAF"/>
    <property type="match status" value="1"/>
</dbReference>
<keyword evidence="3" id="KW-0805">Transcription regulation</keyword>
<evidence type="ECO:0000313" key="7">
    <source>
        <dbReference type="EMBL" id="KNA91624.1"/>
    </source>
</evidence>
<dbReference type="EMBL" id="LDTZ01000016">
    <property type="protein sequence ID" value="KNA91624.1"/>
    <property type="molecule type" value="Genomic_DNA"/>
</dbReference>
<dbReference type="Gene3D" id="1.10.8.60">
    <property type="match status" value="1"/>
</dbReference>
<evidence type="ECO:0000256" key="2">
    <source>
        <dbReference type="ARBA" id="ARBA00022840"/>
    </source>
</evidence>
<organism evidence="7 8">
    <name type="scientific">Gordonia jacobaea</name>
    <dbReference type="NCBI Taxonomy" id="122202"/>
    <lineage>
        <taxon>Bacteria</taxon>
        <taxon>Bacillati</taxon>
        <taxon>Actinomycetota</taxon>
        <taxon>Actinomycetes</taxon>
        <taxon>Mycobacteriales</taxon>
        <taxon>Gordoniaceae</taxon>
        <taxon>Gordonia</taxon>
    </lineage>
</organism>
<keyword evidence="8" id="KW-1185">Reference proteome</keyword>
<dbReference type="RefSeq" id="WP_049698932.1">
    <property type="nucleotide sequence ID" value="NZ_LDTZ01000016.1"/>
</dbReference>
<dbReference type="PANTHER" id="PTHR32071:SF122">
    <property type="entry name" value="SIGMA FACTOR"/>
    <property type="match status" value="1"/>
</dbReference>
<keyword evidence="1" id="KW-0547">Nucleotide-binding</keyword>
<evidence type="ECO:0000256" key="4">
    <source>
        <dbReference type="ARBA" id="ARBA00023125"/>
    </source>
</evidence>
<dbReference type="Pfam" id="PF25601">
    <property type="entry name" value="AAA_lid_14"/>
    <property type="match status" value="1"/>
</dbReference>
<dbReference type="Proteomes" id="UP000037247">
    <property type="component" value="Unassembled WGS sequence"/>
</dbReference>
<evidence type="ECO:0000313" key="8">
    <source>
        <dbReference type="Proteomes" id="UP000037247"/>
    </source>
</evidence>
<evidence type="ECO:0000256" key="1">
    <source>
        <dbReference type="ARBA" id="ARBA00022741"/>
    </source>
</evidence>
<accession>A0ABR5ID04</accession>
<dbReference type="Pfam" id="PF02954">
    <property type="entry name" value="HTH_8"/>
    <property type="match status" value="1"/>
</dbReference>
<reference evidence="7 8" key="1">
    <citation type="submission" date="2015-05" db="EMBL/GenBank/DDBJ databases">
        <title>Draft genome sequence of the bacterium Gordonia jacobaea a new member of the Gordonia genus.</title>
        <authorList>
            <person name="Jimenez-Galisteo G."/>
            <person name="Dominguez A."/>
            <person name="Munoz E."/>
            <person name="Vinas M."/>
        </authorList>
    </citation>
    <scope>NUCLEOTIDE SEQUENCE [LARGE SCALE GENOMIC DNA]</scope>
    <source>
        <strain evidence="8">mv1</strain>
    </source>
</reference>
<evidence type="ECO:0000256" key="5">
    <source>
        <dbReference type="ARBA" id="ARBA00023163"/>
    </source>
</evidence>
<dbReference type="SUPFAM" id="SSF52540">
    <property type="entry name" value="P-loop containing nucleoside triphosphate hydrolases"/>
    <property type="match status" value="1"/>
</dbReference>
<protein>
    <submittedName>
        <fullName evidence="7">Fis family transcriptional regulator</fullName>
    </submittedName>
</protein>
<dbReference type="InterPro" id="IPR058031">
    <property type="entry name" value="AAA_lid_NorR"/>
</dbReference>
<dbReference type="PRINTS" id="PR01590">
    <property type="entry name" value="HTHFIS"/>
</dbReference>
<dbReference type="Gene3D" id="3.30.450.40">
    <property type="match status" value="1"/>
</dbReference>
<dbReference type="InterPro" id="IPR003018">
    <property type="entry name" value="GAF"/>
</dbReference>
<sequence>MISQPPAQAPTSRHVARARERFLSDDDVDVDVRDAIFTSWRRSRALNVDADRLELPFVREPNPETPLIAAARPVLDQLANDLVSEPISIILTSPDGVVLSRATANRGLQRMLDDVSLAPGYSYSEEHAGTNGIGTALETRQPTLVSGSEHYAGCLGRLSCAGVPILNPISGAIVGALDLTCLTEQEHPSSLLLSLAKSATSQIVQRMVSQASERESRLLNAYLATCRRAPQAMVIGLSGDVVLMNRRLRHSMNPSDQTALLELAVDHSVDAHSLDAAIPRVSALPSGRVARLSPVDEHCDSDIAVFRVHLVDGSPTRHARVTRTSATALPGLVGRSSSWRQCCDNVAGHVRAGRWIAVSGESGSGRTAVLRAAAERFLPGTTRVFNADDFESPETFDALEAELDTDGFGVIIRGLDQLDDDTVNAISDLLPGREHAGWLAVTTLPDAGNAASVLLPFFGHTVELPPLRHRIEDLHDLVPTLLKQLTRGRELAVAPNAMNQLSKYSWPGNVTELRQILREVVTHQRTGTIEAAQLPPRCRSTSRHTLTRIESLERDAIVRSLEENNHSKAEAAAALGISRATIYRKIREFGINT</sequence>
<dbReference type="InterPro" id="IPR002197">
    <property type="entry name" value="HTH_Fis"/>
</dbReference>
<evidence type="ECO:0000259" key="6">
    <source>
        <dbReference type="PROSITE" id="PS50045"/>
    </source>
</evidence>
<dbReference type="InterPro" id="IPR002078">
    <property type="entry name" value="Sigma_54_int"/>
</dbReference>
<dbReference type="Gene3D" id="1.10.10.60">
    <property type="entry name" value="Homeodomain-like"/>
    <property type="match status" value="1"/>
</dbReference>
<dbReference type="SUPFAM" id="SSF46689">
    <property type="entry name" value="Homeodomain-like"/>
    <property type="match status" value="1"/>
</dbReference>
<proteinExistence type="predicted"/>
<name>A0ABR5ID04_9ACTN</name>
<dbReference type="InterPro" id="IPR027417">
    <property type="entry name" value="P-loop_NTPase"/>
</dbReference>
<comment type="caution">
    <text evidence="7">The sequence shown here is derived from an EMBL/GenBank/DDBJ whole genome shotgun (WGS) entry which is preliminary data.</text>
</comment>
<gene>
    <name evidence="7" type="ORF">ABW18_10720</name>
</gene>
<dbReference type="InterPro" id="IPR029016">
    <property type="entry name" value="GAF-like_dom_sf"/>
</dbReference>
<keyword evidence="5" id="KW-0804">Transcription</keyword>
<dbReference type="PANTHER" id="PTHR32071">
    <property type="entry name" value="TRANSCRIPTIONAL REGULATORY PROTEIN"/>
    <property type="match status" value="1"/>
</dbReference>